<feature type="domain" description="Cupin type-2" evidence="2">
    <location>
        <begin position="47"/>
        <end position="117"/>
    </location>
</feature>
<dbReference type="InterPro" id="IPR014710">
    <property type="entry name" value="RmlC-like_jellyroll"/>
</dbReference>
<dbReference type="AlphaFoldDB" id="A0A383XQK5"/>
<comment type="caution">
    <text evidence="3">The sequence shown here is derived from an EMBL/GenBank/DDBJ whole genome shotgun (WGS) entry which is preliminary data.</text>
</comment>
<keyword evidence="1" id="KW-0479">Metal-binding</keyword>
<dbReference type="InterPro" id="IPR013096">
    <property type="entry name" value="Cupin_2"/>
</dbReference>
<dbReference type="CDD" id="cd02224">
    <property type="entry name" value="cupin_SPO2919-like"/>
    <property type="match status" value="1"/>
</dbReference>
<dbReference type="OrthoDB" id="116921at2"/>
<dbReference type="RefSeq" id="WP_109721343.1">
    <property type="nucleotide sequence ID" value="NZ_QEQK01000016.1"/>
</dbReference>
<name>A0A383XQK5_9GAMM</name>
<evidence type="ECO:0000313" key="4">
    <source>
        <dbReference type="Proteomes" id="UP000251800"/>
    </source>
</evidence>
<proteinExistence type="predicted"/>
<dbReference type="GO" id="GO:0046872">
    <property type="term" value="F:metal ion binding"/>
    <property type="evidence" value="ECO:0007669"/>
    <property type="project" value="UniProtKB-KW"/>
</dbReference>
<evidence type="ECO:0000313" key="3">
    <source>
        <dbReference type="EMBL" id="PWN54909.1"/>
    </source>
</evidence>
<dbReference type="Gene3D" id="2.60.120.10">
    <property type="entry name" value="Jelly Rolls"/>
    <property type="match status" value="1"/>
</dbReference>
<dbReference type="InterPro" id="IPR011051">
    <property type="entry name" value="RmlC_Cupin_sf"/>
</dbReference>
<dbReference type="EMBL" id="QEQK01000016">
    <property type="protein sequence ID" value="PWN54909.1"/>
    <property type="molecule type" value="Genomic_DNA"/>
</dbReference>
<organism evidence="3 4">
    <name type="scientific">Abyssibacter profundi</name>
    <dbReference type="NCBI Taxonomy" id="2182787"/>
    <lineage>
        <taxon>Bacteria</taxon>
        <taxon>Pseudomonadati</taxon>
        <taxon>Pseudomonadota</taxon>
        <taxon>Gammaproteobacteria</taxon>
        <taxon>Chromatiales</taxon>
        <taxon>Oceanococcaceae</taxon>
        <taxon>Abyssibacter</taxon>
    </lineage>
</organism>
<dbReference type="SUPFAM" id="SSF51182">
    <property type="entry name" value="RmlC-like cupins"/>
    <property type="match status" value="1"/>
</dbReference>
<evidence type="ECO:0000256" key="1">
    <source>
        <dbReference type="ARBA" id="ARBA00022723"/>
    </source>
</evidence>
<dbReference type="InterPro" id="IPR051610">
    <property type="entry name" value="GPI/OXD"/>
</dbReference>
<evidence type="ECO:0000259" key="2">
    <source>
        <dbReference type="Pfam" id="PF07883"/>
    </source>
</evidence>
<keyword evidence="4" id="KW-1185">Reference proteome</keyword>
<protein>
    <submittedName>
        <fullName evidence="3">Cupin</fullName>
    </submittedName>
</protein>
<gene>
    <name evidence="3" type="ORF">DEH80_15065</name>
</gene>
<reference evidence="3 4" key="1">
    <citation type="submission" date="2018-05" db="EMBL/GenBank/DDBJ databases">
        <title>Abyssibacter profundi OUC007T gen. nov., sp. nov, a marine bacterium isolated from seawater of the Mariana Trench.</title>
        <authorList>
            <person name="Zhou S."/>
        </authorList>
    </citation>
    <scope>NUCLEOTIDE SEQUENCE [LARGE SCALE GENOMIC DNA]</scope>
    <source>
        <strain evidence="3 4">OUC007</strain>
    </source>
</reference>
<accession>A0A383XQK5</accession>
<dbReference type="PANTHER" id="PTHR35848">
    <property type="entry name" value="OXALATE-BINDING PROTEIN"/>
    <property type="match status" value="1"/>
</dbReference>
<dbReference type="Proteomes" id="UP000251800">
    <property type="component" value="Unassembled WGS sequence"/>
</dbReference>
<sequence>MDGYLLTATDIAAMAGTDKVHFLNDNARRNNKSLGDATGLTGLGVHLIEVPAGCESTEFHVHSDEDECTYVLEGQGEVEIGDTRHPIGPGDFIGYRAGGLPHSMHNTGTTPLRCLVIGQRLVHDVGDYPRLGKRIYRRQGHAPDLVDTQQISHPVMGGK</sequence>
<dbReference type="Pfam" id="PF07883">
    <property type="entry name" value="Cupin_2"/>
    <property type="match status" value="1"/>
</dbReference>